<accession>D5BSI0</accession>
<name>D5BSI0_PUNMI</name>
<evidence type="ECO:0000313" key="1">
    <source>
        <dbReference type="EMBL" id="ADE39227.1"/>
    </source>
</evidence>
<protein>
    <submittedName>
        <fullName evidence="1">Uncharacterized protein</fullName>
    </submittedName>
</protein>
<organism evidence="1 2">
    <name type="scientific">Puniceispirillum marinum (strain IMCC1322)</name>
    <dbReference type="NCBI Taxonomy" id="488538"/>
    <lineage>
        <taxon>Bacteria</taxon>
        <taxon>Pseudomonadati</taxon>
        <taxon>Pseudomonadota</taxon>
        <taxon>Alphaproteobacteria</taxon>
        <taxon>Candidatus Puniceispirillales</taxon>
        <taxon>Candidatus Puniceispirillaceae</taxon>
        <taxon>Candidatus Puniceispirillum</taxon>
    </lineage>
</organism>
<dbReference type="EMBL" id="CP001751">
    <property type="protein sequence ID" value="ADE39227.1"/>
    <property type="molecule type" value="Genomic_DNA"/>
</dbReference>
<gene>
    <name evidence="1" type="ordered locus">SAR116_0984</name>
</gene>
<reference evidence="1 2" key="1">
    <citation type="journal article" date="2010" name="J. Bacteriol.">
        <title>Complete genome sequence of "Candidatus Puniceispirillum marinum" IMCC1322, a representative of the SAR116 clade in the Alphaproteobacteria.</title>
        <authorList>
            <person name="Oh H.M."/>
            <person name="Kwon K.K."/>
            <person name="Kang I."/>
            <person name="Kang S.G."/>
            <person name="Lee J.H."/>
            <person name="Kim S.J."/>
            <person name="Cho J.C."/>
        </authorList>
    </citation>
    <scope>NUCLEOTIDE SEQUENCE [LARGE SCALE GENOMIC DNA]</scope>
    <source>
        <strain evidence="1 2">IMCC1322</strain>
    </source>
</reference>
<dbReference type="RefSeq" id="WP_013045856.1">
    <property type="nucleotide sequence ID" value="NC_014010.1"/>
</dbReference>
<proteinExistence type="predicted"/>
<dbReference type="eggNOG" id="COG0438">
    <property type="taxonomic scope" value="Bacteria"/>
</dbReference>
<keyword evidence="2" id="KW-1185">Reference proteome</keyword>
<dbReference type="OrthoDB" id="8433393at2"/>
<evidence type="ECO:0000313" key="2">
    <source>
        <dbReference type="Proteomes" id="UP000007460"/>
    </source>
</evidence>
<sequence length="402" mass="46991">MSKTTSCLVSIIHHLRDGKGHVLPYHKSLAKVSEVLKIEHIFILPDETSKFFAPASKVISFFAPHRSLELERQDMMKLVLSWRFVFLFLDTMKLGLDLRKIFKSLDKSYIYKNVFFESFNPFQLAALFVSFFMFKNKKDWHIILLLRGSDKWGNGLYWLQSKGFHRAFKLLFWVNDIFKIVPNVVLTSDSEKVAIRLREYYRRPVTVLPIPHTPDVLPELPKKTKTHTQLWWPGHPRLDKGSEVISEFISRKDEYLAKFQLSLSKSDLVQTEAAHIQIEELSPNLDVDEYNLLFSKMDVILLPYSKDVYNESTSGVFVECIFAERPALVPNETWMAYEYEKFGLPELIFDASVDGMVESLRHAEMPSTLEKLRNMSKHYRDFHCVDGFAHEIRDVLPFLKEV</sequence>
<dbReference type="AlphaFoldDB" id="D5BSI0"/>
<dbReference type="Proteomes" id="UP000007460">
    <property type="component" value="Chromosome"/>
</dbReference>
<dbReference type="HOGENOM" id="CLU_723031_0_0_5"/>
<dbReference type="KEGG" id="apb:SAR116_0984"/>
<dbReference type="STRING" id="488538.SAR116_0984"/>